<dbReference type="Proteomes" id="UP001218188">
    <property type="component" value="Unassembled WGS sequence"/>
</dbReference>
<dbReference type="Pfam" id="PF13565">
    <property type="entry name" value="HTH_32"/>
    <property type="match status" value="1"/>
</dbReference>
<sequence length="128" mass="15171">MGFRHISRDVKIAALNLYEHGRLTLPEILQCVGFSERTFYRILHLWRTTGDVVTYKKSRGRPRILHHDDVQYLLRLVKHSPDWFLDELLELLKTNRFISVHFTTIHRALERAGLSTKDLKFVADERSE</sequence>
<name>A0AAD6WVL4_9AGAR</name>
<comment type="caution">
    <text evidence="1">The sequence shown here is derived from an EMBL/GenBank/DDBJ whole genome shotgun (WGS) entry which is preliminary data.</text>
</comment>
<dbReference type="EMBL" id="JARJCM010000161">
    <property type="protein sequence ID" value="KAJ7024996.1"/>
    <property type="molecule type" value="Genomic_DNA"/>
</dbReference>
<dbReference type="AlphaFoldDB" id="A0AAD6WVL4"/>
<keyword evidence="1" id="KW-0238">DNA-binding</keyword>
<feature type="non-terminal residue" evidence="1">
    <location>
        <position position="128"/>
    </location>
</feature>
<keyword evidence="2" id="KW-1185">Reference proteome</keyword>
<evidence type="ECO:0000313" key="1">
    <source>
        <dbReference type="EMBL" id="KAJ7024996.1"/>
    </source>
</evidence>
<evidence type="ECO:0000313" key="2">
    <source>
        <dbReference type="Proteomes" id="UP001218188"/>
    </source>
</evidence>
<accession>A0AAD6WVL4</accession>
<keyword evidence="1" id="KW-0371">Homeobox</keyword>
<dbReference type="GO" id="GO:0003677">
    <property type="term" value="F:DNA binding"/>
    <property type="evidence" value="ECO:0007669"/>
    <property type="project" value="UniProtKB-KW"/>
</dbReference>
<protein>
    <submittedName>
        <fullName evidence="1">Homeodomain-like protein</fullName>
    </submittedName>
</protein>
<organism evidence="1 2">
    <name type="scientific">Mycena alexandri</name>
    <dbReference type="NCBI Taxonomy" id="1745969"/>
    <lineage>
        <taxon>Eukaryota</taxon>
        <taxon>Fungi</taxon>
        <taxon>Dikarya</taxon>
        <taxon>Basidiomycota</taxon>
        <taxon>Agaricomycotina</taxon>
        <taxon>Agaricomycetes</taxon>
        <taxon>Agaricomycetidae</taxon>
        <taxon>Agaricales</taxon>
        <taxon>Marasmiineae</taxon>
        <taxon>Mycenaceae</taxon>
        <taxon>Mycena</taxon>
    </lineage>
</organism>
<proteinExistence type="predicted"/>
<dbReference type="SUPFAM" id="SSF46689">
    <property type="entry name" value="Homeodomain-like"/>
    <property type="match status" value="1"/>
</dbReference>
<reference evidence="1" key="1">
    <citation type="submission" date="2023-03" db="EMBL/GenBank/DDBJ databases">
        <title>Massive genome expansion in bonnet fungi (Mycena s.s.) driven by repeated elements and novel gene families across ecological guilds.</title>
        <authorList>
            <consortium name="Lawrence Berkeley National Laboratory"/>
            <person name="Harder C.B."/>
            <person name="Miyauchi S."/>
            <person name="Viragh M."/>
            <person name="Kuo A."/>
            <person name="Thoen E."/>
            <person name="Andreopoulos B."/>
            <person name="Lu D."/>
            <person name="Skrede I."/>
            <person name="Drula E."/>
            <person name="Henrissat B."/>
            <person name="Morin E."/>
            <person name="Kohler A."/>
            <person name="Barry K."/>
            <person name="LaButti K."/>
            <person name="Morin E."/>
            <person name="Salamov A."/>
            <person name="Lipzen A."/>
            <person name="Mereny Z."/>
            <person name="Hegedus B."/>
            <person name="Baldrian P."/>
            <person name="Stursova M."/>
            <person name="Weitz H."/>
            <person name="Taylor A."/>
            <person name="Grigoriev I.V."/>
            <person name="Nagy L.G."/>
            <person name="Martin F."/>
            <person name="Kauserud H."/>
        </authorList>
    </citation>
    <scope>NUCLEOTIDE SEQUENCE</scope>
    <source>
        <strain evidence="1">CBHHK200</strain>
    </source>
</reference>
<gene>
    <name evidence="1" type="ORF">C8F04DRAFT_912661</name>
</gene>
<dbReference type="InterPro" id="IPR009057">
    <property type="entry name" value="Homeodomain-like_sf"/>
</dbReference>